<keyword evidence="2" id="KW-0479">Metal-binding</keyword>
<keyword evidence="3 6" id="KW-0378">Hydrolase</keyword>
<comment type="similarity">
    <text evidence="1">Belongs to the cytidine and deoxycytidylate deaminase family.</text>
</comment>
<dbReference type="InterPro" id="IPR016193">
    <property type="entry name" value="Cytidine_deaminase-like"/>
</dbReference>
<dbReference type="PROSITE" id="PS51747">
    <property type="entry name" value="CYT_DCMP_DEAMINASES_2"/>
    <property type="match status" value="1"/>
</dbReference>
<dbReference type="CDD" id="cd01283">
    <property type="entry name" value="cytidine_deaminase"/>
    <property type="match status" value="1"/>
</dbReference>
<dbReference type="InterPro" id="IPR050202">
    <property type="entry name" value="Cyt/Deoxycyt_deaminase"/>
</dbReference>
<dbReference type="Gene3D" id="3.40.140.10">
    <property type="entry name" value="Cytidine Deaminase, domain 2"/>
    <property type="match status" value="1"/>
</dbReference>
<keyword evidence="7" id="KW-1185">Reference proteome</keyword>
<dbReference type="GO" id="GO:0004126">
    <property type="term" value="F:cytidine deaminase activity"/>
    <property type="evidence" value="ECO:0007669"/>
    <property type="project" value="UniProtKB-EC"/>
</dbReference>
<dbReference type="EC" id="3.5.4.5" evidence="6"/>
<dbReference type="PANTHER" id="PTHR11644:SF2">
    <property type="entry name" value="CYTIDINE DEAMINASE"/>
    <property type="match status" value="1"/>
</dbReference>
<name>A0ABS8PLK6_9BACT</name>
<gene>
    <name evidence="6" type="ORF">LQ567_04425</name>
</gene>
<dbReference type="InterPro" id="IPR002125">
    <property type="entry name" value="CMP_dCMP_dom"/>
</dbReference>
<reference evidence="6 7" key="1">
    <citation type="submission" date="2021-11" db="EMBL/GenBank/DDBJ databases">
        <title>Genomic of Niabella pedocola.</title>
        <authorList>
            <person name="Wu T."/>
        </authorList>
    </citation>
    <scope>NUCLEOTIDE SEQUENCE [LARGE SCALE GENOMIC DNA]</scope>
    <source>
        <strain evidence="6 7">JCM 31011</strain>
    </source>
</reference>
<dbReference type="RefSeq" id="WP_231002898.1">
    <property type="nucleotide sequence ID" value="NZ_JAJNEC010000004.1"/>
</dbReference>
<dbReference type="Proteomes" id="UP001199816">
    <property type="component" value="Unassembled WGS sequence"/>
</dbReference>
<organism evidence="6 7">
    <name type="scientific">Niabella pedocola</name>
    <dbReference type="NCBI Taxonomy" id="1752077"/>
    <lineage>
        <taxon>Bacteria</taxon>
        <taxon>Pseudomonadati</taxon>
        <taxon>Bacteroidota</taxon>
        <taxon>Chitinophagia</taxon>
        <taxon>Chitinophagales</taxon>
        <taxon>Chitinophagaceae</taxon>
        <taxon>Niabella</taxon>
    </lineage>
</organism>
<evidence type="ECO:0000256" key="1">
    <source>
        <dbReference type="ARBA" id="ARBA00006576"/>
    </source>
</evidence>
<evidence type="ECO:0000313" key="6">
    <source>
        <dbReference type="EMBL" id="MCD2421994.1"/>
    </source>
</evidence>
<dbReference type="NCBIfam" id="NF004064">
    <property type="entry name" value="PRK05578.1"/>
    <property type="match status" value="1"/>
</dbReference>
<dbReference type="PROSITE" id="PS00903">
    <property type="entry name" value="CYT_DCMP_DEAMINASES_1"/>
    <property type="match status" value="1"/>
</dbReference>
<feature type="domain" description="CMP/dCMP-type deaminase" evidence="5">
    <location>
        <begin position="22"/>
        <end position="159"/>
    </location>
</feature>
<dbReference type="PANTHER" id="PTHR11644">
    <property type="entry name" value="CYTIDINE DEAMINASE"/>
    <property type="match status" value="1"/>
</dbReference>
<evidence type="ECO:0000256" key="3">
    <source>
        <dbReference type="ARBA" id="ARBA00022801"/>
    </source>
</evidence>
<evidence type="ECO:0000259" key="5">
    <source>
        <dbReference type="PROSITE" id="PS51747"/>
    </source>
</evidence>
<dbReference type="Pfam" id="PF00383">
    <property type="entry name" value="dCMP_cyt_deam_1"/>
    <property type="match status" value="1"/>
</dbReference>
<evidence type="ECO:0000256" key="2">
    <source>
        <dbReference type="ARBA" id="ARBA00022723"/>
    </source>
</evidence>
<comment type="caution">
    <text evidence="6">The sequence shown here is derived from an EMBL/GenBank/DDBJ whole genome shotgun (WGS) entry which is preliminary data.</text>
</comment>
<accession>A0ABS8PLK6</accession>
<dbReference type="InterPro" id="IPR016192">
    <property type="entry name" value="APOBEC/CMP_deaminase_Zn-bd"/>
</dbReference>
<proteinExistence type="inferred from homology"/>
<evidence type="ECO:0000256" key="4">
    <source>
        <dbReference type="ARBA" id="ARBA00022833"/>
    </source>
</evidence>
<dbReference type="EMBL" id="JAJNEC010000004">
    <property type="protein sequence ID" value="MCD2421994.1"/>
    <property type="molecule type" value="Genomic_DNA"/>
</dbReference>
<evidence type="ECO:0000313" key="7">
    <source>
        <dbReference type="Proteomes" id="UP001199816"/>
    </source>
</evidence>
<dbReference type="SUPFAM" id="SSF53927">
    <property type="entry name" value="Cytidine deaminase-like"/>
    <property type="match status" value="1"/>
</dbReference>
<sequence>MMKEKKFEFSYAWVEDCQALSEEDAALLQLARKTTKKAYAPYSQFNVACAAKLANGKTVVGSNQENASYPVGICAERALLATVGTQYTDEPIVTLAVTYHSQNGNSNRPISPCGMCRQALSEYEKRSGSPIRLLLAGMEGPVYIINTIRDLLPLAFSNEDLGSIA</sequence>
<protein>
    <submittedName>
        <fullName evidence="6">Cytidine deaminase</fullName>
        <ecNumber evidence="6">3.5.4.5</ecNumber>
    </submittedName>
</protein>
<keyword evidence="4" id="KW-0862">Zinc</keyword>